<dbReference type="Proteomes" id="UP000008311">
    <property type="component" value="Unassembled WGS sequence"/>
</dbReference>
<evidence type="ECO:0000313" key="4">
    <source>
        <dbReference type="Proteomes" id="UP000008311"/>
    </source>
</evidence>
<evidence type="ECO:0000256" key="1">
    <source>
        <dbReference type="SAM" id="SignalP"/>
    </source>
</evidence>
<dbReference type="InterPro" id="IPR044816">
    <property type="entry name" value="BURP"/>
</dbReference>
<sequence>MELNILLILVSLLCLLLARSNASLPAEIYWHSKLPNTPIPQELQELLQPDMREQFPLWDMGFKSLQSFTPNAGYVYNQPFKSSEGYVYSQSFKSPKDYYVYGQPSKLPETGYVYSQPFKPSKDYYVYGQPSKSSESYVHNQPSKLPETGYVYSQSFKSPKDYYVYGQPAKSSESYVHNQPAKSSESYVHNQPAKLPETGYVYSQSFKSPKDYYVYGQPAKSSESYVHNQPSKLPETGYVYSQSFKRPSDGQTDGENIHGKHLSNSNVFLYNDLHEGKKMRLHITKSTNKARILARQVADSIPFSTDKFPSILEHLSIKPESPQSKIIKKTLTDCEFPGIKGEEKSCVTSLESLIDFTVAHIGDNVQVLYNEIEKPTMEQEYTILGVKTMGKNPVVCHKQNYPYAVYYCHEIKATNVYMAPLMGADGTKAKAIVVCHSDTLNWNPKNVMFVLLNVKPGEGTVCHIIGSDTLVWLSTEAV</sequence>
<dbReference type="KEGG" id="rcu:8266945"/>
<dbReference type="PROSITE" id="PS51277">
    <property type="entry name" value="BURP"/>
    <property type="match status" value="1"/>
</dbReference>
<organism evidence="3 4">
    <name type="scientific">Ricinus communis</name>
    <name type="common">Castor bean</name>
    <dbReference type="NCBI Taxonomy" id="3988"/>
    <lineage>
        <taxon>Eukaryota</taxon>
        <taxon>Viridiplantae</taxon>
        <taxon>Streptophyta</taxon>
        <taxon>Embryophyta</taxon>
        <taxon>Tracheophyta</taxon>
        <taxon>Spermatophyta</taxon>
        <taxon>Magnoliopsida</taxon>
        <taxon>eudicotyledons</taxon>
        <taxon>Gunneridae</taxon>
        <taxon>Pentapetalae</taxon>
        <taxon>rosids</taxon>
        <taxon>fabids</taxon>
        <taxon>Malpighiales</taxon>
        <taxon>Euphorbiaceae</taxon>
        <taxon>Acalyphoideae</taxon>
        <taxon>Acalypheae</taxon>
        <taxon>Ricinus</taxon>
    </lineage>
</organism>
<keyword evidence="4" id="KW-1185">Reference proteome</keyword>
<feature type="domain" description="BURP" evidence="2">
    <location>
        <begin position="267"/>
        <end position="475"/>
    </location>
</feature>
<dbReference type="EMBL" id="EQ973899">
    <property type="protein sequence ID" value="EEF39581.1"/>
    <property type="molecule type" value="Genomic_DNA"/>
</dbReference>
<accession>B9S9R1</accession>
<dbReference type="PANTHER" id="PTHR31236">
    <property type="entry name" value="BURP DOMAIN PROTEIN USPL1-LIKE"/>
    <property type="match status" value="1"/>
</dbReference>
<dbReference type="AlphaFoldDB" id="B9S9R1"/>
<dbReference type="Pfam" id="PF03181">
    <property type="entry name" value="BURP"/>
    <property type="match status" value="1"/>
</dbReference>
<name>B9S9R1_RICCO</name>
<dbReference type="STRING" id="3988.B9S9R1"/>
<reference evidence="4" key="1">
    <citation type="journal article" date="2010" name="Nat. Biotechnol.">
        <title>Draft genome sequence of the oilseed species Ricinus communis.</title>
        <authorList>
            <person name="Chan A.P."/>
            <person name="Crabtree J."/>
            <person name="Zhao Q."/>
            <person name="Lorenzi H."/>
            <person name="Orvis J."/>
            <person name="Puiu D."/>
            <person name="Melake-Berhan A."/>
            <person name="Jones K.M."/>
            <person name="Redman J."/>
            <person name="Chen G."/>
            <person name="Cahoon E.B."/>
            <person name="Gedil M."/>
            <person name="Stanke M."/>
            <person name="Haas B.J."/>
            <person name="Wortman J.R."/>
            <person name="Fraser-Liggett C.M."/>
            <person name="Ravel J."/>
            <person name="Rabinowicz P.D."/>
        </authorList>
    </citation>
    <scope>NUCLEOTIDE SEQUENCE [LARGE SCALE GENOMIC DNA]</scope>
    <source>
        <strain evidence="4">cv. Hale</strain>
    </source>
</reference>
<dbReference type="eggNOG" id="ENOG502QQHP">
    <property type="taxonomic scope" value="Eukaryota"/>
</dbReference>
<evidence type="ECO:0000259" key="2">
    <source>
        <dbReference type="PROSITE" id="PS51277"/>
    </source>
</evidence>
<feature type="chain" id="PRO_5002891674" evidence="1">
    <location>
        <begin position="23"/>
        <end position="478"/>
    </location>
</feature>
<feature type="signal peptide" evidence="1">
    <location>
        <begin position="1"/>
        <end position="22"/>
    </location>
</feature>
<evidence type="ECO:0000313" key="3">
    <source>
        <dbReference type="EMBL" id="EEF39581.1"/>
    </source>
</evidence>
<proteinExistence type="predicted"/>
<dbReference type="PANTHER" id="PTHR31236:SF56">
    <property type="entry name" value="BURP DOMAIN-CONTAINING PROTEIN"/>
    <property type="match status" value="1"/>
</dbReference>
<dbReference type="OrthoDB" id="654134at2759"/>
<dbReference type="InParanoid" id="B9S9R1"/>
<dbReference type="SMART" id="SM01045">
    <property type="entry name" value="BURP"/>
    <property type="match status" value="1"/>
</dbReference>
<dbReference type="OMA" id="TLRTCEW"/>
<keyword evidence="1" id="KW-0732">Signal</keyword>
<gene>
    <name evidence="3" type="ORF">RCOM_0521450</name>
</gene>
<dbReference type="InterPro" id="IPR004873">
    <property type="entry name" value="BURP_dom"/>
</dbReference>
<protein>
    <submittedName>
        <fullName evidence="3">Polygalacturonase non-catalytic subunit AroGP3, putative</fullName>
    </submittedName>
</protein>